<sequence>MVQAEKNKSLYSERLYKATFEKNRHQFKYTSDTPFFQAAKNASVIINDKRYRSRARELLKNGCNELLRPDILSAICQSSAQCKWKYREQYERAKDKFTSILETPEHESHKRSKAIGDNVYKMEYNKNKAKGYTLGHDTPHSAHMKKVKEITSVLKYKEMYERSKAQINMDPESFEIRAAKEAYKNISNLDYRKKYQATKNKWIWTVDRPDFLHAAKVNFQQSDVSDALQTFVCLDVF</sequence>
<keyword evidence="2" id="KW-0009">Actin-binding</keyword>
<keyword evidence="1" id="KW-0677">Repeat</keyword>
<evidence type="ECO:0000256" key="1">
    <source>
        <dbReference type="ARBA" id="ARBA00022737"/>
    </source>
</evidence>
<evidence type="ECO:0000313" key="3">
    <source>
        <dbReference type="Ensembl" id="ENSHHUP00000087564.1"/>
    </source>
</evidence>
<dbReference type="SMART" id="SM00227">
    <property type="entry name" value="NEBU"/>
    <property type="match status" value="5"/>
</dbReference>
<reference evidence="4" key="1">
    <citation type="submission" date="2018-06" db="EMBL/GenBank/DDBJ databases">
        <title>Genome assembly of Danube salmon.</title>
        <authorList>
            <person name="Macqueen D.J."/>
            <person name="Gundappa M.K."/>
        </authorList>
    </citation>
    <scope>NUCLEOTIDE SEQUENCE [LARGE SCALE GENOMIC DNA]</scope>
</reference>
<dbReference type="GeneTree" id="ENSGT00940000154533"/>
<dbReference type="PROSITE" id="PS51216">
    <property type="entry name" value="NEBULIN"/>
    <property type="match status" value="4"/>
</dbReference>
<dbReference type="GO" id="GO:0051015">
    <property type="term" value="F:actin filament binding"/>
    <property type="evidence" value="ECO:0007669"/>
    <property type="project" value="InterPro"/>
</dbReference>
<dbReference type="Proteomes" id="UP000314982">
    <property type="component" value="Unassembled WGS sequence"/>
</dbReference>
<dbReference type="GO" id="GO:0071691">
    <property type="term" value="P:cardiac muscle thin filament assembly"/>
    <property type="evidence" value="ECO:0007669"/>
    <property type="project" value="TreeGrafter"/>
</dbReference>
<organism evidence="3 4">
    <name type="scientific">Hucho hucho</name>
    <name type="common">huchen</name>
    <dbReference type="NCBI Taxonomy" id="62062"/>
    <lineage>
        <taxon>Eukaryota</taxon>
        <taxon>Metazoa</taxon>
        <taxon>Chordata</taxon>
        <taxon>Craniata</taxon>
        <taxon>Vertebrata</taxon>
        <taxon>Euteleostomi</taxon>
        <taxon>Actinopterygii</taxon>
        <taxon>Neopterygii</taxon>
        <taxon>Teleostei</taxon>
        <taxon>Protacanthopterygii</taxon>
        <taxon>Salmoniformes</taxon>
        <taxon>Salmonidae</taxon>
        <taxon>Salmoninae</taxon>
        <taxon>Hucho</taxon>
    </lineage>
</organism>
<accession>A0A4W5RSN1</accession>
<dbReference type="InterPro" id="IPR000900">
    <property type="entry name" value="Nebulin_repeat"/>
</dbReference>
<dbReference type="Pfam" id="PF00880">
    <property type="entry name" value="Nebulin"/>
    <property type="match status" value="1"/>
</dbReference>
<reference evidence="3" key="3">
    <citation type="submission" date="2025-09" db="UniProtKB">
        <authorList>
            <consortium name="Ensembl"/>
        </authorList>
    </citation>
    <scope>IDENTIFICATION</scope>
</reference>
<evidence type="ECO:0000256" key="2">
    <source>
        <dbReference type="ARBA" id="ARBA00023203"/>
    </source>
</evidence>
<evidence type="ECO:0000313" key="4">
    <source>
        <dbReference type="Proteomes" id="UP000314982"/>
    </source>
</evidence>
<proteinExistence type="predicted"/>
<name>A0A4W5RSN1_9TELE</name>
<protein>
    <recommendedName>
        <fullName evidence="5">Nebulin</fullName>
    </recommendedName>
</protein>
<dbReference type="PANTHER" id="PTHR11039">
    <property type="entry name" value="NEBULIN"/>
    <property type="match status" value="1"/>
</dbReference>
<reference evidence="3" key="2">
    <citation type="submission" date="2025-08" db="UniProtKB">
        <authorList>
            <consortium name="Ensembl"/>
        </authorList>
    </citation>
    <scope>IDENTIFICATION</scope>
</reference>
<dbReference type="STRING" id="62062.ENSHHUP00000087564"/>
<dbReference type="Ensembl" id="ENSHHUT00000090301.1">
    <property type="protein sequence ID" value="ENSHHUP00000087564.1"/>
    <property type="gene ID" value="ENSHHUG00000050643.1"/>
</dbReference>
<keyword evidence="4" id="KW-1185">Reference proteome</keyword>
<dbReference type="InterPro" id="IPR055297">
    <property type="entry name" value="NEBU/NEBL"/>
</dbReference>
<dbReference type="GO" id="GO:0030018">
    <property type="term" value="C:Z disc"/>
    <property type="evidence" value="ECO:0007669"/>
    <property type="project" value="InterPro"/>
</dbReference>
<dbReference type="AlphaFoldDB" id="A0A4W5RSN1"/>
<evidence type="ECO:0008006" key="5">
    <source>
        <dbReference type="Google" id="ProtNLM"/>
    </source>
</evidence>
<dbReference type="PANTHER" id="PTHR11039:SF37">
    <property type="entry name" value="NEBULIN"/>
    <property type="match status" value="1"/>
</dbReference>